<dbReference type="KEGG" id="simp:C6571_08695"/>
<reference evidence="2 3" key="1">
    <citation type="submission" date="2018-03" db="EMBL/GenBank/DDBJ databases">
        <title>Genome sequencing of Simplicispira sp.</title>
        <authorList>
            <person name="Kim S.-J."/>
            <person name="Heo J."/>
            <person name="Kwon S.-W."/>
        </authorList>
    </citation>
    <scope>NUCLEOTIDE SEQUENCE [LARGE SCALE GENOMIC DNA]</scope>
    <source>
        <strain evidence="2 3">SC1-8</strain>
    </source>
</reference>
<feature type="region of interest" description="Disordered" evidence="1">
    <location>
        <begin position="24"/>
        <end position="57"/>
    </location>
</feature>
<feature type="compositionally biased region" description="Basic residues" evidence="1">
    <location>
        <begin position="28"/>
        <end position="41"/>
    </location>
</feature>
<name>A0A2S0MZN0_9BURK</name>
<gene>
    <name evidence="2" type="ORF">C6571_08695</name>
</gene>
<keyword evidence="3" id="KW-1185">Reference proteome</keyword>
<evidence type="ECO:0000256" key="1">
    <source>
        <dbReference type="SAM" id="MobiDB-lite"/>
    </source>
</evidence>
<proteinExistence type="predicted"/>
<dbReference type="EMBL" id="CP027669">
    <property type="protein sequence ID" value="AVO41358.1"/>
    <property type="molecule type" value="Genomic_DNA"/>
</dbReference>
<sequence length="139" mass="15655">MGSGQTCDAGADDCDLHAGLRARGQATGKKKVAKRPDAKKRGREEKRLGISIDPPGAERLRNTKNFRHCACRMAVSSRADQRKFQEFRRCWQQNVRKFTADSLVNDALVFFPPHTGGVQKYGTATRDRTQALHLQCRLR</sequence>
<accession>A0A2S0MZN0</accession>
<organism evidence="2 3">
    <name type="scientific">Simplicispira suum</name>
    <dbReference type="NCBI Taxonomy" id="2109915"/>
    <lineage>
        <taxon>Bacteria</taxon>
        <taxon>Pseudomonadati</taxon>
        <taxon>Pseudomonadota</taxon>
        <taxon>Betaproteobacteria</taxon>
        <taxon>Burkholderiales</taxon>
        <taxon>Comamonadaceae</taxon>
        <taxon>Simplicispira</taxon>
    </lineage>
</organism>
<dbReference type="AlphaFoldDB" id="A0A2S0MZN0"/>
<evidence type="ECO:0000313" key="2">
    <source>
        <dbReference type="EMBL" id="AVO41358.1"/>
    </source>
</evidence>
<protein>
    <submittedName>
        <fullName evidence="2">Uncharacterized protein</fullName>
    </submittedName>
</protein>
<evidence type="ECO:0000313" key="3">
    <source>
        <dbReference type="Proteomes" id="UP000239326"/>
    </source>
</evidence>
<dbReference type="Proteomes" id="UP000239326">
    <property type="component" value="Chromosome"/>
</dbReference>